<sequence>MAAVNQDFISSKDELGLYLNRIGYPKSKELLPNLETLSQVLDCHLKAIPIGALSLNYYEKLAEPLARPVNILDPYSSKGVSLHYNDIFNRLVHQSREGLCFEQCILMRRMLEMIGFQVFIAGSHIFDPAALGDGREILLDLTHSVLVVTINSHQFLMDPGFAHFSTPSPVPLDGTPVASEGCLHHRVMPYVYLDPGHPNTGPTNTEYRLEVQHGTNPWRPTISFSMVPIYQQDLEVLNFYIIHCPAKFFHRHITLTKFIKDGYMLLVDDLLILRVNGVKTSSIPLLTEAERKDAFKKYFNVSITAQEHLPSEYGSMNAIIDNI</sequence>
<gene>
    <name evidence="1" type="ORF">DSO57_1031351</name>
</gene>
<proteinExistence type="predicted"/>
<evidence type="ECO:0000313" key="2">
    <source>
        <dbReference type="Proteomes" id="UP001165960"/>
    </source>
</evidence>
<accession>A0ACC2S2K3</accession>
<dbReference type="EMBL" id="QTSX02005904">
    <property type="protein sequence ID" value="KAJ9056596.1"/>
    <property type="molecule type" value="Genomic_DNA"/>
</dbReference>
<organism evidence="1 2">
    <name type="scientific">Entomophthora muscae</name>
    <dbReference type="NCBI Taxonomy" id="34485"/>
    <lineage>
        <taxon>Eukaryota</taxon>
        <taxon>Fungi</taxon>
        <taxon>Fungi incertae sedis</taxon>
        <taxon>Zoopagomycota</taxon>
        <taxon>Entomophthoromycotina</taxon>
        <taxon>Entomophthoromycetes</taxon>
        <taxon>Entomophthorales</taxon>
        <taxon>Entomophthoraceae</taxon>
        <taxon>Entomophthora</taxon>
    </lineage>
</organism>
<comment type="caution">
    <text evidence="1">The sequence shown here is derived from an EMBL/GenBank/DDBJ whole genome shotgun (WGS) entry which is preliminary data.</text>
</comment>
<evidence type="ECO:0000313" key="1">
    <source>
        <dbReference type="EMBL" id="KAJ9056596.1"/>
    </source>
</evidence>
<protein>
    <submittedName>
        <fullName evidence="1">Uncharacterized protein</fullName>
    </submittedName>
</protein>
<name>A0ACC2S2K3_9FUNG</name>
<keyword evidence="2" id="KW-1185">Reference proteome</keyword>
<reference evidence="1" key="1">
    <citation type="submission" date="2022-04" db="EMBL/GenBank/DDBJ databases">
        <title>Genome of the entomopathogenic fungus Entomophthora muscae.</title>
        <authorList>
            <person name="Elya C."/>
            <person name="Lovett B.R."/>
            <person name="Lee E."/>
            <person name="Macias A.M."/>
            <person name="Hajek A.E."/>
            <person name="De Bivort B.L."/>
            <person name="Kasson M.T."/>
            <person name="De Fine Licht H.H."/>
            <person name="Stajich J.E."/>
        </authorList>
    </citation>
    <scope>NUCLEOTIDE SEQUENCE</scope>
    <source>
        <strain evidence="1">Berkeley</strain>
    </source>
</reference>
<dbReference type="Proteomes" id="UP001165960">
    <property type="component" value="Unassembled WGS sequence"/>
</dbReference>